<evidence type="ECO:0000259" key="1">
    <source>
        <dbReference type="Pfam" id="PF03161"/>
    </source>
</evidence>
<name>A0A1G2RM79_9BACT</name>
<protein>
    <recommendedName>
        <fullName evidence="1">Homing endonuclease LAGLIDADG domain-containing protein</fullName>
    </recommendedName>
</protein>
<dbReference type="Proteomes" id="UP000176917">
    <property type="component" value="Unassembled WGS sequence"/>
</dbReference>
<dbReference type="InterPro" id="IPR004860">
    <property type="entry name" value="LAGLIDADG_dom"/>
</dbReference>
<gene>
    <name evidence="2" type="ORF">A3B24_02090</name>
</gene>
<dbReference type="InterPro" id="IPR027434">
    <property type="entry name" value="Homing_endonucl"/>
</dbReference>
<dbReference type="GO" id="GO:0004519">
    <property type="term" value="F:endonuclease activity"/>
    <property type="evidence" value="ECO:0007669"/>
    <property type="project" value="InterPro"/>
</dbReference>
<proteinExistence type="predicted"/>
<sequence length="174" mass="20657">MEHKDYVLWLYEVLKDLCRSGPREKSDTKQWYFSTRGLKEFTSLRNLFYQEKRKVIPQNIERLLVSPLSLAVWFMDDGSLDFRPKDHCSFMLHTDSFSKEDTLVLAEVLRKNFGVDARGYTLLSRETRYPKIYIGSKGRQRFLELVKPYILSCFRYKLPPVDPSETESPLVEMR</sequence>
<feature type="domain" description="Homing endonuclease LAGLIDADG" evidence="1">
    <location>
        <begin position="2"/>
        <end position="138"/>
    </location>
</feature>
<evidence type="ECO:0000313" key="2">
    <source>
        <dbReference type="EMBL" id="OHA73936.1"/>
    </source>
</evidence>
<evidence type="ECO:0000313" key="3">
    <source>
        <dbReference type="Proteomes" id="UP000176917"/>
    </source>
</evidence>
<dbReference type="Pfam" id="PF03161">
    <property type="entry name" value="LAGLIDADG_2"/>
    <property type="match status" value="1"/>
</dbReference>
<dbReference type="SUPFAM" id="SSF55608">
    <property type="entry name" value="Homing endonucleases"/>
    <property type="match status" value="1"/>
</dbReference>
<accession>A0A1G2RM79</accession>
<dbReference type="Gene3D" id="3.10.28.10">
    <property type="entry name" value="Homing endonucleases"/>
    <property type="match status" value="2"/>
</dbReference>
<comment type="caution">
    <text evidence="2">The sequence shown here is derived from an EMBL/GenBank/DDBJ whole genome shotgun (WGS) entry which is preliminary data.</text>
</comment>
<organism evidence="2 3">
    <name type="scientific">Candidatus Wildermuthbacteria bacterium RIFCSPLOWO2_01_FULL_48_16</name>
    <dbReference type="NCBI Taxonomy" id="1802461"/>
    <lineage>
        <taxon>Bacteria</taxon>
        <taxon>Candidatus Wildermuthiibacteriota</taxon>
    </lineage>
</organism>
<dbReference type="AlphaFoldDB" id="A0A1G2RM79"/>
<reference evidence="2 3" key="1">
    <citation type="journal article" date="2016" name="Nat. Commun.">
        <title>Thousands of microbial genomes shed light on interconnected biogeochemical processes in an aquifer system.</title>
        <authorList>
            <person name="Anantharaman K."/>
            <person name="Brown C.T."/>
            <person name="Hug L.A."/>
            <person name="Sharon I."/>
            <person name="Castelle C.J."/>
            <person name="Probst A.J."/>
            <person name="Thomas B.C."/>
            <person name="Singh A."/>
            <person name="Wilkins M.J."/>
            <person name="Karaoz U."/>
            <person name="Brodie E.L."/>
            <person name="Williams K.H."/>
            <person name="Hubbard S.S."/>
            <person name="Banfield J.F."/>
        </authorList>
    </citation>
    <scope>NUCLEOTIDE SEQUENCE [LARGE SCALE GENOMIC DNA]</scope>
</reference>
<dbReference type="EMBL" id="MHUG01000003">
    <property type="protein sequence ID" value="OHA73936.1"/>
    <property type="molecule type" value="Genomic_DNA"/>
</dbReference>